<feature type="transmembrane region" description="Helical" evidence="6">
    <location>
        <begin position="69"/>
        <end position="87"/>
    </location>
</feature>
<dbReference type="Pfam" id="PF02361">
    <property type="entry name" value="CbiQ"/>
    <property type="match status" value="1"/>
</dbReference>
<dbReference type="CDD" id="cd16914">
    <property type="entry name" value="EcfT"/>
    <property type="match status" value="1"/>
</dbReference>
<dbReference type="PANTHER" id="PTHR34857">
    <property type="entry name" value="SLL0384 PROTEIN"/>
    <property type="match status" value="1"/>
</dbReference>
<dbReference type="AlphaFoldDB" id="A0A7H2BCP9"/>
<dbReference type="EMBL" id="CP061539">
    <property type="protein sequence ID" value="QNV37445.1"/>
    <property type="molecule type" value="Genomic_DNA"/>
</dbReference>
<evidence type="ECO:0000256" key="4">
    <source>
        <dbReference type="ARBA" id="ARBA00022989"/>
    </source>
</evidence>
<sequence>MSINIFDARPEYNTWLGKINPGIKLLVATVVTLLLVFTVDAVTGTVALVLEMIALVIAGFKPFNLLARFWPILLATLLSGWGTAILAEKTGTVLLDFAYITITTGSLASGVGIMMRGLAMTMPALMLMLTTDPTELGDSLAQTYKLPARFVLAALAALRLVGIMFSEWNTLGAARRARGVGARNGVLGTAKSVCGQVFTLLVQAIRRGTRLAMTMEARGFGAGQRTWARVPTHSSKDLVFALTWLAIPVIAYSISLYAGTLKLVFGSF</sequence>
<name>A0A7H2BCP9_9MICC</name>
<dbReference type="InterPro" id="IPR051611">
    <property type="entry name" value="ECF_transporter_component"/>
</dbReference>
<dbReference type="GeneID" id="96624472"/>
<evidence type="ECO:0000256" key="2">
    <source>
        <dbReference type="ARBA" id="ARBA00022475"/>
    </source>
</evidence>
<evidence type="ECO:0000313" key="7">
    <source>
        <dbReference type="EMBL" id="QNV37445.1"/>
    </source>
</evidence>
<evidence type="ECO:0000256" key="3">
    <source>
        <dbReference type="ARBA" id="ARBA00022692"/>
    </source>
</evidence>
<organism evidence="7 8">
    <name type="scientific">Rothia terrae</name>
    <dbReference type="NCBI Taxonomy" id="396015"/>
    <lineage>
        <taxon>Bacteria</taxon>
        <taxon>Bacillati</taxon>
        <taxon>Actinomycetota</taxon>
        <taxon>Actinomycetes</taxon>
        <taxon>Micrococcales</taxon>
        <taxon>Micrococcaceae</taxon>
        <taxon>Rothia</taxon>
    </lineage>
</organism>
<gene>
    <name evidence="7" type="ORF">IDM49_09490</name>
</gene>
<keyword evidence="8" id="KW-1185">Reference proteome</keyword>
<evidence type="ECO:0000256" key="1">
    <source>
        <dbReference type="ARBA" id="ARBA00004141"/>
    </source>
</evidence>
<evidence type="ECO:0000256" key="5">
    <source>
        <dbReference type="ARBA" id="ARBA00023136"/>
    </source>
</evidence>
<dbReference type="GO" id="GO:0005886">
    <property type="term" value="C:plasma membrane"/>
    <property type="evidence" value="ECO:0007669"/>
    <property type="project" value="UniProtKB-ARBA"/>
</dbReference>
<dbReference type="Proteomes" id="UP000516404">
    <property type="component" value="Chromosome"/>
</dbReference>
<feature type="transmembrane region" description="Helical" evidence="6">
    <location>
        <begin position="99"/>
        <end position="126"/>
    </location>
</feature>
<keyword evidence="5 6" id="KW-0472">Membrane</keyword>
<proteinExistence type="predicted"/>
<reference evidence="7 8" key="1">
    <citation type="submission" date="2020-09" db="EMBL/GenBank/DDBJ databases">
        <title>Investigation of environmental microbes.</title>
        <authorList>
            <person name="Ou Y."/>
            <person name="Kang Q."/>
        </authorList>
    </citation>
    <scope>NUCLEOTIDE SEQUENCE [LARGE SCALE GENOMIC DNA]</scope>
    <source>
        <strain evidence="7 8">KJZ-14</strain>
    </source>
</reference>
<protein>
    <submittedName>
        <fullName evidence="7">Energy-coupling factor transporter transmembrane protein EcfT</fullName>
    </submittedName>
</protein>
<keyword evidence="2" id="KW-1003">Cell membrane</keyword>
<evidence type="ECO:0000313" key="8">
    <source>
        <dbReference type="Proteomes" id="UP000516404"/>
    </source>
</evidence>
<comment type="subcellular location">
    <subcellularLocation>
        <location evidence="1">Membrane</location>
        <topology evidence="1">Multi-pass membrane protein</topology>
    </subcellularLocation>
</comment>
<accession>A0A7H2BCP9</accession>
<evidence type="ECO:0000256" key="6">
    <source>
        <dbReference type="SAM" id="Phobius"/>
    </source>
</evidence>
<dbReference type="PANTHER" id="PTHR34857:SF2">
    <property type="entry name" value="SLL0384 PROTEIN"/>
    <property type="match status" value="1"/>
</dbReference>
<feature type="transmembrane region" description="Helical" evidence="6">
    <location>
        <begin position="25"/>
        <end position="57"/>
    </location>
</feature>
<dbReference type="InterPro" id="IPR003339">
    <property type="entry name" value="ABC/ECF_trnsptr_transmembrane"/>
</dbReference>
<feature type="transmembrane region" description="Helical" evidence="6">
    <location>
        <begin position="238"/>
        <end position="258"/>
    </location>
</feature>
<dbReference type="KEGG" id="rter:IDM49_09490"/>
<keyword evidence="4 6" id="KW-1133">Transmembrane helix</keyword>
<keyword evidence="3 6" id="KW-0812">Transmembrane</keyword>
<dbReference type="RefSeq" id="WP_190724334.1">
    <property type="nucleotide sequence ID" value="NZ_CP061539.1"/>
</dbReference>